<proteinExistence type="predicted"/>
<evidence type="ECO:0000259" key="2">
    <source>
        <dbReference type="SMART" id="SM01083"/>
    </source>
</evidence>
<feature type="compositionally biased region" description="Basic residues" evidence="1">
    <location>
        <begin position="396"/>
        <end position="411"/>
    </location>
</feature>
<feature type="region of interest" description="Disordered" evidence="1">
    <location>
        <begin position="242"/>
        <end position="573"/>
    </location>
</feature>
<dbReference type="GO" id="GO:0003714">
    <property type="term" value="F:transcription corepressor activity"/>
    <property type="evidence" value="ECO:0007669"/>
    <property type="project" value="InterPro"/>
</dbReference>
<feature type="compositionally biased region" description="Basic and acidic residues" evidence="1">
    <location>
        <begin position="371"/>
        <end position="395"/>
    </location>
</feature>
<feature type="compositionally biased region" description="Basic and acidic residues" evidence="1">
    <location>
        <begin position="556"/>
        <end position="573"/>
    </location>
</feature>
<dbReference type="KEGG" id="crq:GCK72_001319"/>
<dbReference type="SMART" id="SM01083">
    <property type="entry name" value="Cir_N"/>
    <property type="match status" value="1"/>
</dbReference>
<dbReference type="InterPro" id="IPR019339">
    <property type="entry name" value="CIR_N_dom"/>
</dbReference>
<feature type="compositionally biased region" description="Basic and acidic residues" evidence="1">
    <location>
        <begin position="304"/>
        <end position="340"/>
    </location>
</feature>
<accession>E3LXB8</accession>
<evidence type="ECO:0000256" key="1">
    <source>
        <dbReference type="SAM" id="MobiDB-lite"/>
    </source>
</evidence>
<dbReference type="PANTHER" id="PTHR13151:SF2">
    <property type="entry name" value="COREPRESSOR INTERACTING WITH RBPJ 1"/>
    <property type="match status" value="1"/>
</dbReference>
<feature type="compositionally biased region" description="Basic residues" evidence="1">
    <location>
        <begin position="445"/>
        <end position="485"/>
    </location>
</feature>
<dbReference type="GO" id="GO:0048477">
    <property type="term" value="P:oogenesis"/>
    <property type="evidence" value="ECO:0007669"/>
    <property type="project" value="EnsemblMetazoa"/>
</dbReference>
<dbReference type="Pfam" id="PF10197">
    <property type="entry name" value="Cir_N"/>
    <property type="match status" value="1"/>
</dbReference>
<dbReference type="OMA" id="CSMYSIS"/>
<dbReference type="InterPro" id="IPR040014">
    <property type="entry name" value="CIR1"/>
</dbReference>
<name>E3LXB8_CAERE</name>
<keyword evidence="4" id="KW-1185">Reference proteome</keyword>
<dbReference type="OrthoDB" id="6253837at2759"/>
<dbReference type="InParanoid" id="E3LXB8"/>
<dbReference type="PANTHER" id="PTHR13151">
    <property type="entry name" value="CBF1 INTERACTING COREPRESSOR CIR"/>
    <property type="match status" value="1"/>
</dbReference>
<dbReference type="FunCoup" id="E3LXB8">
    <property type="interactions" value="637"/>
</dbReference>
<sequence length="573" mass="67072">MGKGFQNFMSKKDFHPSAFRNLKMVWEARQKKSLEDKRQEELRVAYEKEQEILNNKALLGDEKAKMGLSFMYDAPAGMTKREEPKEEPKFEWQRKYQAPREDWAKGNEEIQDQPFGIQVRNVRCCKCHKWGHINTDRECPLFGKSGNFEDEGYANNPSDLIKDLRRRRQDGKSGPQTSKSAAAGDDDEDEWMDHQQLASDMREEHGIVLKGSVLAGMQTDQQLTRMKKEKTDEEMMLEFFNSMTDKEKRKLHKKLLSGANLEDVMKKKNKKEKKKDKKDKKKDKKRKKSKKAASSDSDSEEEWAEKSSSKKVKKEVESSPDYRTKKIKEEIVSDEEERRDRHASRKRARSESESPERSRKRSTERKKQRRHDSSSRSPEVSRKRSPARKESTMRSERHHSKSISPIRRNRRSPSPVRQRVRQDSRSEGSTRKDGRRHSPPTSSPPRRRRTPSPPRRQRSPQSARKQRSPSPPRRHRSPSPPRRQRSPTPPRRQRSPSPRRGSRTFDKSSTDNRRNGRRHDSSSASPPRRRRADSRSPVKSRDGSESPKMWSKNRRNNSDSEKNAEPSCRRSPS</sequence>
<organism evidence="4">
    <name type="scientific">Caenorhabditis remanei</name>
    <name type="common">Caenorhabditis vulgaris</name>
    <dbReference type="NCBI Taxonomy" id="31234"/>
    <lineage>
        <taxon>Eukaryota</taxon>
        <taxon>Metazoa</taxon>
        <taxon>Ecdysozoa</taxon>
        <taxon>Nematoda</taxon>
        <taxon>Chromadorea</taxon>
        <taxon>Rhabditida</taxon>
        <taxon>Rhabditina</taxon>
        <taxon>Rhabditomorpha</taxon>
        <taxon>Rhabditoidea</taxon>
        <taxon>Rhabditidae</taxon>
        <taxon>Peloderinae</taxon>
        <taxon>Caenorhabditis</taxon>
    </lineage>
</organism>
<dbReference type="EMBL" id="DS268418">
    <property type="protein sequence ID" value="EFO84951.1"/>
    <property type="molecule type" value="Genomic_DNA"/>
</dbReference>
<reference evidence="3" key="1">
    <citation type="submission" date="2007-07" db="EMBL/GenBank/DDBJ databases">
        <title>PCAP assembly of the Caenorhabditis remanei genome.</title>
        <authorList>
            <consortium name="The Caenorhabditis remanei Sequencing Consortium"/>
            <person name="Wilson R.K."/>
        </authorList>
    </citation>
    <scope>NUCLEOTIDE SEQUENCE [LARGE SCALE GENOMIC DNA]</scope>
    <source>
        <strain evidence="3">PB4641</strain>
    </source>
</reference>
<gene>
    <name evidence="3" type="primary">Cre-cir-1</name>
    <name evidence="3" type="ORF">CRE_03828</name>
</gene>
<dbReference type="RefSeq" id="XP_003111451.2">
    <property type="nucleotide sequence ID" value="XM_003111403.2"/>
</dbReference>
<feature type="compositionally biased region" description="Basic and acidic residues" evidence="1">
    <location>
        <begin position="420"/>
        <end position="432"/>
    </location>
</feature>
<feature type="compositionally biased region" description="Basic residues" evidence="1">
    <location>
        <begin position="358"/>
        <end position="370"/>
    </location>
</feature>
<evidence type="ECO:0000313" key="4">
    <source>
        <dbReference type="Proteomes" id="UP000008281"/>
    </source>
</evidence>
<dbReference type="AlphaFoldDB" id="E3LXB8"/>
<feature type="compositionally biased region" description="Basic and acidic residues" evidence="1">
    <location>
        <begin position="503"/>
        <end position="521"/>
    </location>
</feature>
<dbReference type="HOGENOM" id="CLU_035642_1_0_1"/>
<feature type="compositionally biased region" description="Basic and acidic residues" evidence="1">
    <location>
        <begin position="533"/>
        <end position="545"/>
    </location>
</feature>
<dbReference type="GO" id="GO:0005634">
    <property type="term" value="C:nucleus"/>
    <property type="evidence" value="ECO:0007669"/>
    <property type="project" value="EnsemblMetazoa"/>
</dbReference>
<evidence type="ECO:0000313" key="3">
    <source>
        <dbReference type="EMBL" id="EFO84951.1"/>
    </source>
</evidence>
<dbReference type="STRING" id="31234.E3LXB8"/>
<feature type="compositionally biased region" description="Basic residues" evidence="1">
    <location>
        <begin position="267"/>
        <end position="291"/>
    </location>
</feature>
<feature type="region of interest" description="Disordered" evidence="1">
    <location>
        <begin position="166"/>
        <end position="191"/>
    </location>
</feature>
<dbReference type="GeneID" id="9801575"/>
<dbReference type="CTD" id="9801575"/>
<dbReference type="eggNOG" id="KOG3794">
    <property type="taxonomic scope" value="Eukaryota"/>
</dbReference>
<feature type="domain" description="CBF1-interacting co-repressor CIR N-terminal" evidence="2">
    <location>
        <begin position="13"/>
        <end position="49"/>
    </location>
</feature>
<dbReference type="Proteomes" id="UP000008281">
    <property type="component" value="Unassembled WGS sequence"/>
</dbReference>
<protein>
    <submittedName>
        <fullName evidence="3">CRE-CIR-1 protein</fullName>
    </submittedName>
</protein>